<dbReference type="Proteomes" id="UP001386955">
    <property type="component" value="Unassembled WGS sequence"/>
</dbReference>
<organism evidence="1 2">
    <name type="scientific">Psophocarpus tetragonolobus</name>
    <name type="common">Winged bean</name>
    <name type="synonym">Dolichos tetragonolobus</name>
    <dbReference type="NCBI Taxonomy" id="3891"/>
    <lineage>
        <taxon>Eukaryota</taxon>
        <taxon>Viridiplantae</taxon>
        <taxon>Streptophyta</taxon>
        <taxon>Embryophyta</taxon>
        <taxon>Tracheophyta</taxon>
        <taxon>Spermatophyta</taxon>
        <taxon>Magnoliopsida</taxon>
        <taxon>eudicotyledons</taxon>
        <taxon>Gunneridae</taxon>
        <taxon>Pentapetalae</taxon>
        <taxon>rosids</taxon>
        <taxon>fabids</taxon>
        <taxon>Fabales</taxon>
        <taxon>Fabaceae</taxon>
        <taxon>Papilionoideae</taxon>
        <taxon>50 kb inversion clade</taxon>
        <taxon>NPAAA clade</taxon>
        <taxon>indigoferoid/millettioid clade</taxon>
        <taxon>Phaseoleae</taxon>
        <taxon>Psophocarpus</taxon>
    </lineage>
</organism>
<comment type="caution">
    <text evidence="1">The sequence shown here is derived from an EMBL/GenBank/DDBJ whole genome shotgun (WGS) entry which is preliminary data.</text>
</comment>
<proteinExistence type="predicted"/>
<protein>
    <submittedName>
        <fullName evidence="1">Uncharacterized protein</fullName>
    </submittedName>
</protein>
<dbReference type="EMBL" id="JAYMYS010000003">
    <property type="protein sequence ID" value="KAK7400117.1"/>
    <property type="molecule type" value="Genomic_DNA"/>
</dbReference>
<gene>
    <name evidence="1" type="ORF">VNO78_11317</name>
</gene>
<name>A0AAN9XNT9_PSOTE</name>
<evidence type="ECO:0000313" key="1">
    <source>
        <dbReference type="EMBL" id="KAK7400117.1"/>
    </source>
</evidence>
<reference evidence="1 2" key="1">
    <citation type="submission" date="2024-01" db="EMBL/GenBank/DDBJ databases">
        <title>The genomes of 5 underutilized Papilionoideae crops provide insights into root nodulation and disease resistanc.</title>
        <authorList>
            <person name="Jiang F."/>
        </authorList>
    </citation>
    <scope>NUCLEOTIDE SEQUENCE [LARGE SCALE GENOMIC DNA]</scope>
    <source>
        <strain evidence="1">DUOXIRENSHENG_FW03</strain>
        <tissue evidence="1">Leaves</tissue>
    </source>
</reference>
<sequence length="154" mass="18158">MYLNLHYYHEAKAETSSTVHAILLWDEMSIWVVCVPRFTVGLKSFGGTSEKKMWRRKKPNPWWESSSLEWEIGCGFINVAEFVSWSESFKHNFTQNHGKFYEKRTSAPILCDYTGFSEHMLKTVFPTLEEQILDREHIKYKLKGEVCLGLRKNE</sequence>
<accession>A0AAN9XNT9</accession>
<keyword evidence="2" id="KW-1185">Reference proteome</keyword>
<evidence type="ECO:0000313" key="2">
    <source>
        <dbReference type="Proteomes" id="UP001386955"/>
    </source>
</evidence>
<dbReference type="AlphaFoldDB" id="A0AAN9XNT9"/>